<dbReference type="InterPro" id="IPR036390">
    <property type="entry name" value="WH_DNA-bd_sf"/>
</dbReference>
<dbReference type="PANTHER" id="PTHR30363">
    <property type="entry name" value="HTH-TYPE TRANSCRIPTIONAL REGULATOR SRLR-RELATED"/>
    <property type="match status" value="1"/>
</dbReference>
<dbReference type="EMBL" id="MASW01000001">
    <property type="protein sequence ID" value="PXY32234.1"/>
    <property type="molecule type" value="Genomic_DNA"/>
</dbReference>
<keyword evidence="3" id="KW-0805">Transcription regulation</keyword>
<comment type="caution">
    <text evidence="8">The sequence shown here is derived from an EMBL/GenBank/DDBJ whole genome shotgun (WGS) entry which is preliminary data.</text>
</comment>
<evidence type="ECO:0000256" key="5">
    <source>
        <dbReference type="ARBA" id="ARBA00023163"/>
    </source>
</evidence>
<dbReference type="InterPro" id="IPR037171">
    <property type="entry name" value="NagB/RpiA_transferase-like"/>
</dbReference>
<protein>
    <recommendedName>
        <fullName evidence="1">Lactose phosphotransferase system repressor</fullName>
    </recommendedName>
</protein>
<dbReference type="GO" id="GO:0003700">
    <property type="term" value="F:DNA-binding transcription factor activity"/>
    <property type="evidence" value="ECO:0007669"/>
    <property type="project" value="InterPro"/>
</dbReference>
<dbReference type="AlphaFoldDB" id="A0A2V4BA46"/>
<dbReference type="InterPro" id="IPR018356">
    <property type="entry name" value="Tscrpt_reg_HTH_DeoR_CS"/>
</dbReference>
<keyword evidence="5" id="KW-0804">Transcription</keyword>
<evidence type="ECO:0000313" key="8">
    <source>
        <dbReference type="EMBL" id="PXY32234.1"/>
    </source>
</evidence>
<keyword evidence="4" id="KW-0238">DNA-binding</keyword>
<keyword evidence="9" id="KW-1185">Reference proteome</keyword>
<dbReference type="InterPro" id="IPR014036">
    <property type="entry name" value="DeoR-like_C"/>
</dbReference>
<organism evidence="8 9">
    <name type="scientific">Prauserella muralis</name>
    <dbReference type="NCBI Taxonomy" id="588067"/>
    <lineage>
        <taxon>Bacteria</taxon>
        <taxon>Bacillati</taxon>
        <taxon>Actinomycetota</taxon>
        <taxon>Actinomycetes</taxon>
        <taxon>Pseudonocardiales</taxon>
        <taxon>Pseudonocardiaceae</taxon>
        <taxon>Prauserella</taxon>
    </lineage>
</organism>
<dbReference type="Proteomes" id="UP000249915">
    <property type="component" value="Unassembled WGS sequence"/>
</dbReference>
<dbReference type="InterPro" id="IPR050313">
    <property type="entry name" value="Carb_Metab_HTH_regulators"/>
</dbReference>
<reference evidence="8 9" key="1">
    <citation type="submission" date="2016-07" db="EMBL/GenBank/DDBJ databases">
        <title>Draft genome sequence of Prauserella muralis DSM 45305, isolated from a mould-covered wall in an indoor environment.</title>
        <authorList>
            <person name="Ruckert C."/>
            <person name="Albersmeier A."/>
            <person name="Jiang C.-L."/>
            <person name="Jiang Y."/>
            <person name="Kalinowski J."/>
            <person name="Schneider O."/>
            <person name="Winkler A."/>
            <person name="Zotchev S.B."/>
        </authorList>
    </citation>
    <scope>NUCLEOTIDE SEQUENCE [LARGE SCALE GENOMIC DNA]</scope>
    <source>
        <strain evidence="8 9">DSM 45305</strain>
    </source>
</reference>
<dbReference type="PROSITE" id="PS00894">
    <property type="entry name" value="HTH_DEOR_1"/>
    <property type="match status" value="1"/>
</dbReference>
<dbReference type="Pfam" id="PF00455">
    <property type="entry name" value="DeoRC"/>
    <property type="match status" value="1"/>
</dbReference>
<gene>
    <name evidence="8" type="ORF">BAY60_08075</name>
</gene>
<evidence type="ECO:0000256" key="3">
    <source>
        <dbReference type="ARBA" id="ARBA00023015"/>
    </source>
</evidence>
<feature type="domain" description="HTH deoR-type" evidence="7">
    <location>
        <begin position="11"/>
        <end position="66"/>
    </location>
</feature>
<proteinExistence type="predicted"/>
<dbReference type="SMART" id="SM01134">
    <property type="entry name" value="DeoRC"/>
    <property type="match status" value="1"/>
</dbReference>
<dbReference type="GO" id="GO:0003677">
    <property type="term" value="F:DNA binding"/>
    <property type="evidence" value="ECO:0007669"/>
    <property type="project" value="UniProtKB-KW"/>
</dbReference>
<dbReference type="InterPro" id="IPR001034">
    <property type="entry name" value="DeoR_HTH"/>
</dbReference>
<dbReference type="SUPFAM" id="SSF46785">
    <property type="entry name" value="Winged helix' DNA-binding domain"/>
    <property type="match status" value="1"/>
</dbReference>
<dbReference type="PROSITE" id="PS51000">
    <property type="entry name" value="HTH_DEOR_2"/>
    <property type="match status" value="1"/>
</dbReference>
<evidence type="ECO:0000256" key="2">
    <source>
        <dbReference type="ARBA" id="ARBA00022491"/>
    </source>
</evidence>
<dbReference type="SUPFAM" id="SSF100950">
    <property type="entry name" value="NagB/RpiA/CoA transferase-like"/>
    <property type="match status" value="1"/>
</dbReference>
<dbReference type="SMART" id="SM00420">
    <property type="entry name" value="HTH_DEOR"/>
    <property type="match status" value="1"/>
</dbReference>
<comment type="function">
    <text evidence="6">Repressor of the lactose catabolism operon. Galactose-6-phosphate is the inducer.</text>
</comment>
<dbReference type="OrthoDB" id="3634791at2"/>
<keyword evidence="2" id="KW-0678">Repressor</keyword>
<evidence type="ECO:0000256" key="4">
    <source>
        <dbReference type="ARBA" id="ARBA00023125"/>
    </source>
</evidence>
<evidence type="ECO:0000256" key="1">
    <source>
        <dbReference type="ARBA" id="ARBA00021390"/>
    </source>
</evidence>
<evidence type="ECO:0000313" key="9">
    <source>
        <dbReference type="Proteomes" id="UP000249915"/>
    </source>
</evidence>
<evidence type="ECO:0000259" key="7">
    <source>
        <dbReference type="PROSITE" id="PS51000"/>
    </source>
</evidence>
<sequence length="270" mass="29368">MPRTRPPDAAVEQRRQEILRTVIELGEVRIDDLTGRFGVSLMTMHRDLDDLAERKLLRKLRGRVAAYPALTMETAKRFREGLHRTEKEALCARAVREVAAGQTVFLDDSTTLFPLARRLVEVDELTVVTNSLEIARIVGEPGRAEVILLGGRYTEFDSCIGPDALAALGRIRADVALVSAAAVAGGRLYHPVREYAELKEAALAAANRNVLVVDRSKFGRTATYAYAEAGAYDLVIADSQAPADEVEALRAIGNQVVLADVGAEQESSGV</sequence>
<dbReference type="Pfam" id="PF08220">
    <property type="entry name" value="HTH_DeoR"/>
    <property type="match status" value="1"/>
</dbReference>
<evidence type="ECO:0000256" key="6">
    <source>
        <dbReference type="ARBA" id="ARBA00024937"/>
    </source>
</evidence>
<dbReference type="RefSeq" id="WP_112280271.1">
    <property type="nucleotide sequence ID" value="NZ_MASW01000001.1"/>
</dbReference>
<name>A0A2V4BA46_9PSEU</name>
<accession>A0A2V4BA46</accession>
<dbReference type="PANTHER" id="PTHR30363:SF4">
    <property type="entry name" value="GLYCEROL-3-PHOSPHATE REGULON REPRESSOR"/>
    <property type="match status" value="1"/>
</dbReference>